<sequence length="129" mass="13488">MDCQAITHAEAVVAIAAIIVQKTDGSNPTPPYLATTQKLPGSMLAALACKDGRVKIIVLLSIAVVAVVLTVLGIIWSSPHSIRLDPENEGLIIMETPDTPWQAQRGKILGIGGAALGFVATMIALFTES</sequence>
<evidence type="ECO:0000313" key="2">
    <source>
        <dbReference type="EMBL" id="GGH94695.1"/>
    </source>
</evidence>
<protein>
    <submittedName>
        <fullName evidence="2">Uncharacterized protein</fullName>
    </submittedName>
</protein>
<dbReference type="EMBL" id="BMFW01000006">
    <property type="protein sequence ID" value="GGH94695.1"/>
    <property type="molecule type" value="Genomic_DNA"/>
</dbReference>
<proteinExistence type="predicted"/>
<keyword evidence="1" id="KW-0812">Transmembrane</keyword>
<feature type="transmembrane region" description="Helical" evidence="1">
    <location>
        <begin position="108"/>
        <end position="127"/>
    </location>
</feature>
<accession>A0ABQ2ANM8</accession>
<name>A0ABQ2ANM8_9MICC</name>
<keyword evidence="1" id="KW-1133">Transmembrane helix</keyword>
<gene>
    <name evidence="2" type="ORF">GCM10007170_18490</name>
</gene>
<organism evidence="2 3">
    <name type="scientific">Arthrobacter liuii</name>
    <dbReference type="NCBI Taxonomy" id="1476996"/>
    <lineage>
        <taxon>Bacteria</taxon>
        <taxon>Bacillati</taxon>
        <taxon>Actinomycetota</taxon>
        <taxon>Actinomycetes</taxon>
        <taxon>Micrococcales</taxon>
        <taxon>Micrococcaceae</taxon>
        <taxon>Arthrobacter</taxon>
    </lineage>
</organism>
<comment type="caution">
    <text evidence="2">The sequence shown here is derived from an EMBL/GenBank/DDBJ whole genome shotgun (WGS) entry which is preliminary data.</text>
</comment>
<feature type="transmembrane region" description="Helical" evidence="1">
    <location>
        <begin position="56"/>
        <end position="76"/>
    </location>
</feature>
<evidence type="ECO:0000256" key="1">
    <source>
        <dbReference type="SAM" id="Phobius"/>
    </source>
</evidence>
<reference evidence="3" key="1">
    <citation type="journal article" date="2019" name="Int. J. Syst. Evol. Microbiol.">
        <title>The Global Catalogue of Microorganisms (GCM) 10K type strain sequencing project: providing services to taxonomists for standard genome sequencing and annotation.</title>
        <authorList>
            <consortium name="The Broad Institute Genomics Platform"/>
            <consortium name="The Broad Institute Genome Sequencing Center for Infectious Disease"/>
            <person name="Wu L."/>
            <person name="Ma J."/>
        </authorList>
    </citation>
    <scope>NUCLEOTIDE SEQUENCE [LARGE SCALE GENOMIC DNA]</scope>
    <source>
        <strain evidence="3">CGMCC 1.12778</strain>
    </source>
</reference>
<dbReference type="Proteomes" id="UP000643279">
    <property type="component" value="Unassembled WGS sequence"/>
</dbReference>
<evidence type="ECO:0000313" key="3">
    <source>
        <dbReference type="Proteomes" id="UP000643279"/>
    </source>
</evidence>
<keyword evidence="1" id="KW-0472">Membrane</keyword>
<keyword evidence="3" id="KW-1185">Reference proteome</keyword>